<keyword evidence="9" id="KW-0732">Signal</keyword>
<dbReference type="InterPro" id="IPR003594">
    <property type="entry name" value="HATPase_dom"/>
</dbReference>
<dbReference type="Gene3D" id="1.25.40.10">
    <property type="entry name" value="Tetratricopeptide repeat domain"/>
    <property type="match status" value="2"/>
</dbReference>
<dbReference type="InterPro" id="IPR036890">
    <property type="entry name" value="HATPase_C_sf"/>
</dbReference>
<keyword evidence="7" id="KW-0175">Coiled coil</keyword>
<comment type="catalytic activity">
    <reaction evidence="1">
        <text>ATP + protein L-histidine = ADP + protein N-phospho-L-histidine.</text>
        <dbReference type="EC" id="2.7.13.3"/>
    </reaction>
</comment>
<dbReference type="Gene3D" id="1.10.287.130">
    <property type="match status" value="1"/>
</dbReference>
<dbReference type="SUPFAM" id="SSF48452">
    <property type="entry name" value="TPR-like"/>
    <property type="match status" value="1"/>
</dbReference>
<evidence type="ECO:0000256" key="5">
    <source>
        <dbReference type="ARBA" id="ARBA00023012"/>
    </source>
</evidence>
<dbReference type="Pfam" id="PF13374">
    <property type="entry name" value="TPR_10"/>
    <property type="match status" value="1"/>
</dbReference>
<evidence type="ECO:0000256" key="2">
    <source>
        <dbReference type="ARBA" id="ARBA00012438"/>
    </source>
</evidence>
<comment type="caution">
    <text evidence="11">The sequence shown here is derived from an EMBL/GenBank/DDBJ whole genome shotgun (WGS) entry which is preliminary data.</text>
</comment>
<accession>A0A9X2BAR0</accession>
<dbReference type="Gene3D" id="3.30.565.10">
    <property type="entry name" value="Histidine kinase-like ATPase, C-terminal domain"/>
    <property type="match status" value="1"/>
</dbReference>
<evidence type="ECO:0000256" key="8">
    <source>
        <dbReference type="SAM" id="Phobius"/>
    </source>
</evidence>
<reference evidence="11" key="1">
    <citation type="submission" date="2022-04" db="EMBL/GenBank/DDBJ databases">
        <title>Mucilaginibacter sp. RS28 isolated from freshwater.</title>
        <authorList>
            <person name="Ko S.-R."/>
        </authorList>
    </citation>
    <scope>NUCLEOTIDE SEQUENCE</scope>
    <source>
        <strain evidence="11">RS28</strain>
    </source>
</reference>
<keyword evidence="5" id="KW-0902">Two-component regulatory system</keyword>
<dbReference type="SUPFAM" id="SSF47384">
    <property type="entry name" value="Homodimeric domain of signal transducing histidine kinase"/>
    <property type="match status" value="1"/>
</dbReference>
<keyword evidence="3" id="KW-0808">Transferase</keyword>
<evidence type="ECO:0000313" key="11">
    <source>
        <dbReference type="EMBL" id="MCJ8209057.1"/>
    </source>
</evidence>
<keyword evidence="12" id="KW-1185">Reference proteome</keyword>
<dbReference type="SUPFAM" id="SSF55874">
    <property type="entry name" value="ATPase domain of HSP90 chaperone/DNA topoisomerase II/histidine kinase"/>
    <property type="match status" value="1"/>
</dbReference>
<keyword evidence="8" id="KW-0812">Transmembrane</keyword>
<dbReference type="SMART" id="SM00387">
    <property type="entry name" value="HATPase_c"/>
    <property type="match status" value="1"/>
</dbReference>
<dbReference type="PROSITE" id="PS50005">
    <property type="entry name" value="TPR"/>
    <property type="match status" value="1"/>
</dbReference>
<evidence type="ECO:0000256" key="6">
    <source>
        <dbReference type="PROSITE-ProRule" id="PRU00339"/>
    </source>
</evidence>
<dbReference type="EC" id="2.7.13.3" evidence="2"/>
<dbReference type="InterPro" id="IPR004358">
    <property type="entry name" value="Sig_transdc_His_kin-like_C"/>
</dbReference>
<evidence type="ECO:0000256" key="1">
    <source>
        <dbReference type="ARBA" id="ARBA00000085"/>
    </source>
</evidence>
<feature type="signal peptide" evidence="9">
    <location>
        <begin position="1"/>
        <end position="22"/>
    </location>
</feature>
<dbReference type="InterPro" id="IPR050736">
    <property type="entry name" value="Sensor_HK_Regulatory"/>
</dbReference>
<evidence type="ECO:0000256" key="3">
    <source>
        <dbReference type="ARBA" id="ARBA00022679"/>
    </source>
</evidence>
<keyword evidence="8" id="KW-1133">Transmembrane helix</keyword>
<organism evidence="11 12">
    <name type="scientific">Mucilaginibacter straminoryzae</name>
    <dbReference type="NCBI Taxonomy" id="2932774"/>
    <lineage>
        <taxon>Bacteria</taxon>
        <taxon>Pseudomonadati</taxon>
        <taxon>Bacteroidota</taxon>
        <taxon>Sphingobacteriia</taxon>
        <taxon>Sphingobacteriales</taxon>
        <taxon>Sphingobacteriaceae</taxon>
        <taxon>Mucilaginibacter</taxon>
    </lineage>
</organism>
<feature type="chain" id="PRO_5040832281" description="histidine kinase" evidence="9">
    <location>
        <begin position="23"/>
        <end position="666"/>
    </location>
</feature>
<dbReference type="InterPro" id="IPR036097">
    <property type="entry name" value="HisK_dim/P_sf"/>
</dbReference>
<dbReference type="InterPro" id="IPR019734">
    <property type="entry name" value="TPR_rpt"/>
</dbReference>
<evidence type="ECO:0000256" key="4">
    <source>
        <dbReference type="ARBA" id="ARBA00022777"/>
    </source>
</evidence>
<feature type="coiled-coil region" evidence="7">
    <location>
        <begin position="318"/>
        <end position="367"/>
    </location>
</feature>
<protein>
    <recommendedName>
        <fullName evidence="2">histidine kinase</fullName>
        <ecNumber evidence="2">2.7.13.3</ecNumber>
    </recommendedName>
</protein>
<feature type="repeat" description="TPR" evidence="6">
    <location>
        <begin position="113"/>
        <end position="146"/>
    </location>
</feature>
<feature type="domain" description="Histidine kinase" evidence="10">
    <location>
        <begin position="435"/>
        <end position="652"/>
    </location>
</feature>
<dbReference type="InterPro" id="IPR011990">
    <property type="entry name" value="TPR-like_helical_dom_sf"/>
</dbReference>
<dbReference type="PANTHER" id="PTHR43711:SF31">
    <property type="entry name" value="HISTIDINE KINASE"/>
    <property type="match status" value="1"/>
</dbReference>
<keyword evidence="6" id="KW-0802">TPR repeat</keyword>
<keyword evidence="4 11" id="KW-0418">Kinase</keyword>
<dbReference type="RefSeq" id="WP_245128891.1">
    <property type="nucleotide sequence ID" value="NZ_JALJEJ010000002.1"/>
</dbReference>
<dbReference type="PRINTS" id="PR00344">
    <property type="entry name" value="BCTRLSENSOR"/>
</dbReference>
<dbReference type="InterPro" id="IPR005467">
    <property type="entry name" value="His_kinase_dom"/>
</dbReference>
<evidence type="ECO:0000313" key="12">
    <source>
        <dbReference type="Proteomes" id="UP001139450"/>
    </source>
</evidence>
<evidence type="ECO:0000256" key="7">
    <source>
        <dbReference type="SAM" id="Coils"/>
    </source>
</evidence>
<dbReference type="Proteomes" id="UP001139450">
    <property type="component" value="Unassembled WGS sequence"/>
</dbReference>
<dbReference type="GO" id="GO:0000155">
    <property type="term" value="F:phosphorelay sensor kinase activity"/>
    <property type="evidence" value="ECO:0007669"/>
    <property type="project" value="InterPro"/>
</dbReference>
<evidence type="ECO:0000259" key="10">
    <source>
        <dbReference type="PROSITE" id="PS50109"/>
    </source>
</evidence>
<dbReference type="SMART" id="SM00028">
    <property type="entry name" value="TPR"/>
    <property type="match status" value="6"/>
</dbReference>
<dbReference type="PANTHER" id="PTHR43711">
    <property type="entry name" value="TWO-COMPONENT HISTIDINE KINASE"/>
    <property type="match status" value="1"/>
</dbReference>
<dbReference type="AlphaFoldDB" id="A0A9X2BAR0"/>
<evidence type="ECO:0000256" key="9">
    <source>
        <dbReference type="SAM" id="SignalP"/>
    </source>
</evidence>
<feature type="transmembrane region" description="Helical" evidence="8">
    <location>
        <begin position="386"/>
        <end position="406"/>
    </location>
</feature>
<gene>
    <name evidence="11" type="ORF">MUY27_05005</name>
</gene>
<keyword evidence="8" id="KW-0472">Membrane</keyword>
<dbReference type="Pfam" id="PF02518">
    <property type="entry name" value="HATPase_c"/>
    <property type="match status" value="1"/>
</dbReference>
<name>A0A9X2BAR0_9SPHI</name>
<dbReference type="EMBL" id="JALJEJ010000002">
    <property type="protein sequence ID" value="MCJ8209057.1"/>
    <property type="molecule type" value="Genomic_DNA"/>
</dbReference>
<proteinExistence type="predicted"/>
<dbReference type="PROSITE" id="PS50109">
    <property type="entry name" value="HIS_KIN"/>
    <property type="match status" value="1"/>
</dbReference>
<sequence>MPELKLRLLIFISLLTPFLSKAQPVTLPEKTSQIEKYNKLISRYRYDNPDSALFFVNKGLEEARKNNDKAGRALMLNQLGMINDNRGQFVDSRANYLEALGLYKVVKDKKGMATENIRLGVVEMRKGGYDKATSYFLEALKLSESIKDPKGIMEANITLGEAYTGQRSYETALNYLNISEKINDTIPLSNLTLNLYNDFGILYRETGKLEEAKYYFQKGIDRSNIPQYQGLNITLINNLASVYAKEGNTAYSIKLQKTALAKAEKIHNYIRQLQTLTGLAKSYENISVDSSLNYLYRAKELAEGRKAYKQVIDALQSIAQLYRKKGNFEAALDAKEEEYDLADKFFYKEMSQQVSNLQAQYELTKTQAKIQQLNLINSKQSAEHNVILAVAICSIIVLLIIAYANYRTGALNKQLLKANKQLDESNHVKDKLFSILGHDLRSPFISVINLLDLLDDDDIPEDSRKEMLQELGLTSKAGLETLTGLLKWGETQIKGLRINQQEFAVRPLADRVTQLLSTNASHKSITIKNSIQPELNLIADSDHVEFVLRNLLSNAIKFTRAGGKISFRSQFDPATNKATITVRDNGIGISPDRFEAIFSLKNVSNNGTFNEKGTSLGLVMCKEFIEANNGSISVRSAPGSGSDFSFILNATMKPVNEPQPRREKQV</sequence>